<keyword evidence="2" id="KW-1185">Reference proteome</keyword>
<sequence>MTDEAISRRDRWAARAQVDGPLAPTCGRARGPRHTNAKVQEIFPKGIDKLATSVIFILSALYFPLLCDSRLDCNQCGVWEESEESGSGAICLVDNESHCSSKGQQRTSDFLEVEMCPWVAVVTHAPVNAWSFP</sequence>
<proteinExistence type="predicted"/>
<comment type="caution">
    <text evidence="1">The sequence shown here is derived from an EMBL/GenBank/DDBJ whole genome shotgun (WGS) entry which is preliminary data.</text>
</comment>
<protein>
    <submittedName>
        <fullName evidence="1">Uncharacterized protein</fullName>
    </submittedName>
</protein>
<dbReference type="Proteomes" id="UP000299102">
    <property type="component" value="Unassembled WGS sequence"/>
</dbReference>
<reference evidence="1 2" key="1">
    <citation type="journal article" date="2019" name="Commun. Biol.">
        <title>The bagworm genome reveals a unique fibroin gene that provides high tensile strength.</title>
        <authorList>
            <person name="Kono N."/>
            <person name="Nakamura H."/>
            <person name="Ohtoshi R."/>
            <person name="Tomita M."/>
            <person name="Numata K."/>
            <person name="Arakawa K."/>
        </authorList>
    </citation>
    <scope>NUCLEOTIDE SEQUENCE [LARGE SCALE GENOMIC DNA]</scope>
</reference>
<organism evidence="1 2">
    <name type="scientific">Eumeta variegata</name>
    <name type="common">Bagworm moth</name>
    <name type="synonym">Eumeta japonica</name>
    <dbReference type="NCBI Taxonomy" id="151549"/>
    <lineage>
        <taxon>Eukaryota</taxon>
        <taxon>Metazoa</taxon>
        <taxon>Ecdysozoa</taxon>
        <taxon>Arthropoda</taxon>
        <taxon>Hexapoda</taxon>
        <taxon>Insecta</taxon>
        <taxon>Pterygota</taxon>
        <taxon>Neoptera</taxon>
        <taxon>Endopterygota</taxon>
        <taxon>Lepidoptera</taxon>
        <taxon>Glossata</taxon>
        <taxon>Ditrysia</taxon>
        <taxon>Tineoidea</taxon>
        <taxon>Psychidae</taxon>
        <taxon>Oiketicinae</taxon>
        <taxon>Eumeta</taxon>
    </lineage>
</organism>
<dbReference type="EMBL" id="BGZK01000939">
    <property type="protein sequence ID" value="GBP65786.1"/>
    <property type="molecule type" value="Genomic_DNA"/>
</dbReference>
<evidence type="ECO:0000313" key="2">
    <source>
        <dbReference type="Proteomes" id="UP000299102"/>
    </source>
</evidence>
<name>A0A4C1XPE3_EUMVA</name>
<accession>A0A4C1XPE3</accession>
<gene>
    <name evidence="1" type="ORF">EVAR_30844_1</name>
</gene>
<evidence type="ECO:0000313" key="1">
    <source>
        <dbReference type="EMBL" id="GBP65786.1"/>
    </source>
</evidence>
<dbReference type="AlphaFoldDB" id="A0A4C1XPE3"/>